<dbReference type="GO" id="GO:0016020">
    <property type="term" value="C:membrane"/>
    <property type="evidence" value="ECO:0007669"/>
    <property type="project" value="InterPro"/>
</dbReference>
<dbReference type="RefSeq" id="WP_015695136.1">
    <property type="nucleotide sequence ID" value="NZ_AP018492.1"/>
</dbReference>
<dbReference type="InterPro" id="IPR003425">
    <property type="entry name" value="CCB3/YggT"/>
</dbReference>
<keyword evidence="2" id="KW-0131">Cell cycle</keyword>
<keyword evidence="1" id="KW-0472">Membrane</keyword>
<dbReference type="Pfam" id="PF02325">
    <property type="entry name" value="CCB3_YggT"/>
    <property type="match status" value="1"/>
</dbReference>
<keyword evidence="1" id="KW-1133">Transmembrane helix</keyword>
<name>A0A2Z5Y310_9ENTE</name>
<feature type="transmembrane region" description="Helical" evidence="1">
    <location>
        <begin position="62"/>
        <end position="89"/>
    </location>
</feature>
<dbReference type="AlphaFoldDB" id="A0A2Z5Y310"/>
<sequence>MEGNFILAIIITFLYKAVQIYSGILVIYALLSWFPGAYDSKLGQLIARICEPYLSLFDRLNLHIGMIGFNVIIGIIVLNLAAGGLGIILQSIAY</sequence>
<dbReference type="GeneID" id="57043696"/>
<dbReference type="EMBL" id="AP018492">
    <property type="protein sequence ID" value="BBC61257.1"/>
    <property type="molecule type" value="Genomic_DNA"/>
</dbReference>
<keyword evidence="2" id="KW-0132">Cell division</keyword>
<accession>A0A2Z5Y310</accession>
<dbReference type="GO" id="GO:0051301">
    <property type="term" value="P:cell division"/>
    <property type="evidence" value="ECO:0007669"/>
    <property type="project" value="UniProtKB-KW"/>
</dbReference>
<protein>
    <submittedName>
        <fullName evidence="2">Cell division integral membrane protein, YggT and half-length relatives</fullName>
    </submittedName>
</protein>
<evidence type="ECO:0000313" key="2">
    <source>
        <dbReference type="EMBL" id="BBC61257.1"/>
    </source>
</evidence>
<proteinExistence type="predicted"/>
<dbReference type="Proteomes" id="UP000269226">
    <property type="component" value="Chromosome"/>
</dbReference>
<organism evidence="2 3">
    <name type="scientific">Melissococcus plutonius</name>
    <dbReference type="NCBI Taxonomy" id="33970"/>
    <lineage>
        <taxon>Bacteria</taxon>
        <taxon>Bacillati</taxon>
        <taxon>Bacillota</taxon>
        <taxon>Bacilli</taxon>
        <taxon>Lactobacillales</taxon>
        <taxon>Enterococcaceae</taxon>
        <taxon>Melissococcus</taxon>
    </lineage>
</organism>
<evidence type="ECO:0000256" key="1">
    <source>
        <dbReference type="SAM" id="Phobius"/>
    </source>
</evidence>
<gene>
    <name evidence="2" type="ORF">DAT561_1150</name>
</gene>
<evidence type="ECO:0000313" key="3">
    <source>
        <dbReference type="Proteomes" id="UP000269226"/>
    </source>
</evidence>
<reference evidence="2 3" key="1">
    <citation type="submission" date="2018-01" db="EMBL/GenBank/DDBJ databases">
        <title>Whole genome sequence of Melissococcus plutonius DAT561.</title>
        <authorList>
            <person name="Okumura K."/>
            <person name="Takamatsu D."/>
            <person name="Okura M."/>
        </authorList>
    </citation>
    <scope>NUCLEOTIDE SEQUENCE [LARGE SCALE GENOMIC DNA]</scope>
    <source>
        <strain evidence="2 3">DAT561</strain>
    </source>
</reference>
<feature type="transmembrane region" description="Helical" evidence="1">
    <location>
        <begin position="7"/>
        <end position="31"/>
    </location>
</feature>
<keyword evidence="1" id="KW-0812">Transmembrane</keyword>